<dbReference type="Proteomes" id="UP001054945">
    <property type="component" value="Unassembled WGS sequence"/>
</dbReference>
<evidence type="ECO:0000313" key="2">
    <source>
        <dbReference type="Proteomes" id="UP001054945"/>
    </source>
</evidence>
<keyword evidence="2" id="KW-1185">Reference proteome</keyword>
<name>A0AAV4TX43_CAEEX</name>
<sequence length="99" mass="11493">MSFRTIVSIHCTFQYLIQCRTQMRFPGNNSMGAPGDLFEYMPVLHLRISKSLFIFDGSKVLGWCLEAFAIFRGAVVKTPRPPQRMHFELLAYDYDILKL</sequence>
<dbReference type="AlphaFoldDB" id="A0AAV4TX43"/>
<evidence type="ECO:0000313" key="1">
    <source>
        <dbReference type="EMBL" id="GIY49437.1"/>
    </source>
</evidence>
<protein>
    <submittedName>
        <fullName evidence="1">Uncharacterized protein</fullName>
    </submittedName>
</protein>
<organism evidence="1 2">
    <name type="scientific">Caerostris extrusa</name>
    <name type="common">Bark spider</name>
    <name type="synonym">Caerostris bankana</name>
    <dbReference type="NCBI Taxonomy" id="172846"/>
    <lineage>
        <taxon>Eukaryota</taxon>
        <taxon>Metazoa</taxon>
        <taxon>Ecdysozoa</taxon>
        <taxon>Arthropoda</taxon>
        <taxon>Chelicerata</taxon>
        <taxon>Arachnida</taxon>
        <taxon>Araneae</taxon>
        <taxon>Araneomorphae</taxon>
        <taxon>Entelegynae</taxon>
        <taxon>Araneoidea</taxon>
        <taxon>Araneidae</taxon>
        <taxon>Caerostris</taxon>
    </lineage>
</organism>
<accession>A0AAV4TX43</accession>
<reference evidence="1 2" key="1">
    <citation type="submission" date="2021-06" db="EMBL/GenBank/DDBJ databases">
        <title>Caerostris extrusa draft genome.</title>
        <authorList>
            <person name="Kono N."/>
            <person name="Arakawa K."/>
        </authorList>
    </citation>
    <scope>NUCLEOTIDE SEQUENCE [LARGE SCALE GENOMIC DNA]</scope>
</reference>
<comment type="caution">
    <text evidence="1">The sequence shown here is derived from an EMBL/GenBank/DDBJ whole genome shotgun (WGS) entry which is preliminary data.</text>
</comment>
<proteinExistence type="predicted"/>
<dbReference type="EMBL" id="BPLR01011834">
    <property type="protein sequence ID" value="GIY49437.1"/>
    <property type="molecule type" value="Genomic_DNA"/>
</dbReference>
<gene>
    <name evidence="1" type="ORF">CEXT_783101</name>
</gene>